<name>A0A285QY29_9SPHN</name>
<dbReference type="AlphaFoldDB" id="A0A285QY29"/>
<proteinExistence type="predicted"/>
<dbReference type="Pfam" id="PF07238">
    <property type="entry name" value="PilZ"/>
    <property type="match status" value="1"/>
</dbReference>
<dbReference type="Proteomes" id="UP000219494">
    <property type="component" value="Unassembled WGS sequence"/>
</dbReference>
<dbReference type="Gene3D" id="2.40.10.220">
    <property type="entry name" value="predicted glycosyltransferase like domains"/>
    <property type="match status" value="1"/>
</dbReference>
<evidence type="ECO:0000313" key="3">
    <source>
        <dbReference type="Proteomes" id="UP000219494"/>
    </source>
</evidence>
<evidence type="ECO:0000313" key="2">
    <source>
        <dbReference type="EMBL" id="SOB86731.1"/>
    </source>
</evidence>
<reference evidence="2 3" key="1">
    <citation type="submission" date="2017-07" db="EMBL/GenBank/DDBJ databases">
        <authorList>
            <person name="Sun Z.S."/>
            <person name="Albrecht U."/>
            <person name="Echele G."/>
            <person name="Lee C.C."/>
        </authorList>
    </citation>
    <scope>NUCLEOTIDE SEQUENCE [LARGE SCALE GENOMIC DNA]</scope>
    <source>
        <strain evidence="2 3">CGMCC 1.12672</strain>
    </source>
</reference>
<protein>
    <submittedName>
        <fullName evidence="2">PilZ domain-containing protein</fullName>
    </submittedName>
</protein>
<organism evidence="2 3">
    <name type="scientific">Sphingomonas guangdongensis</name>
    <dbReference type="NCBI Taxonomy" id="1141890"/>
    <lineage>
        <taxon>Bacteria</taxon>
        <taxon>Pseudomonadati</taxon>
        <taxon>Pseudomonadota</taxon>
        <taxon>Alphaproteobacteria</taxon>
        <taxon>Sphingomonadales</taxon>
        <taxon>Sphingomonadaceae</taxon>
        <taxon>Sphingomonas</taxon>
    </lineage>
</organism>
<keyword evidence="3" id="KW-1185">Reference proteome</keyword>
<accession>A0A285QY29</accession>
<dbReference type="SUPFAM" id="SSF141371">
    <property type="entry name" value="PilZ domain-like"/>
    <property type="match status" value="1"/>
</dbReference>
<dbReference type="EMBL" id="OBMI01000002">
    <property type="protein sequence ID" value="SOB86731.1"/>
    <property type="molecule type" value="Genomic_DNA"/>
</dbReference>
<dbReference type="OrthoDB" id="7391081at2"/>
<dbReference type="RefSeq" id="WP_097063722.1">
    <property type="nucleotide sequence ID" value="NZ_OBMI01000002.1"/>
</dbReference>
<gene>
    <name evidence="2" type="ORF">SAMN06297144_1839</name>
</gene>
<dbReference type="InterPro" id="IPR009875">
    <property type="entry name" value="PilZ_domain"/>
</dbReference>
<feature type="domain" description="PilZ" evidence="1">
    <location>
        <begin position="9"/>
        <end position="81"/>
    </location>
</feature>
<sequence>MGDHERRTERREDVRWDAWLSARGYGAARVTMVDVSAGGAQVTAPLGLRVRDRVTLSRESYGIRSARVQWVEANRVGLEFVGPVKVA</sequence>
<dbReference type="GO" id="GO:0035438">
    <property type="term" value="F:cyclic-di-GMP binding"/>
    <property type="evidence" value="ECO:0007669"/>
    <property type="project" value="InterPro"/>
</dbReference>
<evidence type="ECO:0000259" key="1">
    <source>
        <dbReference type="Pfam" id="PF07238"/>
    </source>
</evidence>